<protein>
    <recommendedName>
        <fullName evidence="4">Lipoprotein</fullName>
    </recommendedName>
</protein>
<evidence type="ECO:0000256" key="1">
    <source>
        <dbReference type="SAM" id="Phobius"/>
    </source>
</evidence>
<feature type="transmembrane region" description="Helical" evidence="1">
    <location>
        <begin position="12"/>
        <end position="32"/>
    </location>
</feature>
<dbReference type="Proteomes" id="UP001468798">
    <property type="component" value="Unassembled WGS sequence"/>
</dbReference>
<dbReference type="EMBL" id="JBCGDP010000002">
    <property type="protein sequence ID" value="MEM0575515.1"/>
    <property type="molecule type" value="Genomic_DNA"/>
</dbReference>
<evidence type="ECO:0008006" key="4">
    <source>
        <dbReference type="Google" id="ProtNLM"/>
    </source>
</evidence>
<keyword evidence="3" id="KW-1185">Reference proteome</keyword>
<keyword evidence="1" id="KW-0812">Transmembrane</keyword>
<dbReference type="PROSITE" id="PS51257">
    <property type="entry name" value="PROKAR_LIPOPROTEIN"/>
    <property type="match status" value="1"/>
</dbReference>
<keyword evidence="1" id="KW-1133">Transmembrane helix</keyword>
<evidence type="ECO:0000313" key="2">
    <source>
        <dbReference type="EMBL" id="MEM0575515.1"/>
    </source>
</evidence>
<accession>A0ABU9NK69</accession>
<name>A0ABU9NK69_9FLAO</name>
<dbReference type="RefSeq" id="WP_342690604.1">
    <property type="nucleotide sequence ID" value="NZ_JBCGDP010000002.1"/>
</dbReference>
<organism evidence="2 3">
    <name type="scientific">Flavobacterium polysaccharolyticum</name>
    <dbReference type="NCBI Taxonomy" id="3133148"/>
    <lineage>
        <taxon>Bacteria</taxon>
        <taxon>Pseudomonadati</taxon>
        <taxon>Bacteroidota</taxon>
        <taxon>Flavobacteriia</taxon>
        <taxon>Flavobacteriales</taxon>
        <taxon>Flavobacteriaceae</taxon>
        <taxon>Flavobacterium</taxon>
    </lineage>
</organism>
<evidence type="ECO:0000313" key="3">
    <source>
        <dbReference type="Proteomes" id="UP001468798"/>
    </source>
</evidence>
<proteinExistence type="predicted"/>
<comment type="caution">
    <text evidence="2">The sequence shown here is derived from an EMBL/GenBank/DDBJ whole genome shotgun (WGS) entry which is preliminary data.</text>
</comment>
<keyword evidence="1" id="KW-0472">Membrane</keyword>
<sequence>MRQTDVVSKFKIVNVTTMRNLILLAPFFIFFACKKEQLPEQLSRDNQLEIYTYGAPWSDQFQASFNQTETSKDTLYVAKFEIVNGEKKQSLKKIKLKPNEIDSLYLYFQKIKDNFELKDMKTRVMDGTSVGISIRNNTTSLSYSYRGLDKAENSTMEIRKLLIFINSRLPKDFQMY</sequence>
<gene>
    <name evidence="2" type="ORF">WFZ86_03310</name>
</gene>
<reference evidence="2 3" key="1">
    <citation type="submission" date="2024-03" db="EMBL/GenBank/DDBJ databases">
        <title>Two novel species of the genus Flavobacterium exhibiting potentially degradation of complex polysaccharides.</title>
        <authorList>
            <person name="Lian X."/>
        </authorList>
    </citation>
    <scope>NUCLEOTIDE SEQUENCE [LARGE SCALE GENOMIC DNA]</scope>
    <source>
        <strain evidence="2 3">N6</strain>
    </source>
</reference>